<feature type="non-terminal residue" evidence="4">
    <location>
        <position position="1"/>
    </location>
</feature>
<evidence type="ECO:0000256" key="1">
    <source>
        <dbReference type="SAM" id="MobiDB-lite"/>
    </source>
</evidence>
<dbReference type="PANTHER" id="PTHR47331">
    <property type="entry name" value="PHD-TYPE DOMAIN-CONTAINING PROTEIN"/>
    <property type="match status" value="1"/>
</dbReference>
<sequence length="278" mass="31413">FRSEYLGQLRQHALKRDVLQKLCVGDIVLVEDINKRPLLWPLAKIIEIFPVRDNVVRLAKVKTDNGIFLRPIQRLFPLEISQSKDDPLPGGDLLRKQAFQRQFASPVAGPERPSQDAASASSNVTRTGRVIKPPQRLDLFRSEYLGQLRQHALKRDVLQKLCVGDIVLVEDINKRPLLWPLAKIIEIFPVRDNVVRLAKVKTDNGIFLRPIQRLFPLEISQSKDDPLPGGDLLRKQAFQRQFASPVAGPERPSQDAASASSNVTRTGRVIKPPQRLDL</sequence>
<evidence type="ECO:0000259" key="2">
    <source>
        <dbReference type="Pfam" id="PF18701"/>
    </source>
</evidence>
<evidence type="ECO:0000313" key="5">
    <source>
        <dbReference type="Proteomes" id="UP000887013"/>
    </source>
</evidence>
<dbReference type="EMBL" id="BMAW01056021">
    <property type="protein sequence ID" value="GFT03861.1"/>
    <property type="molecule type" value="Genomic_DNA"/>
</dbReference>
<accession>A0A8X6NAL9</accession>
<comment type="caution">
    <text evidence="4">The sequence shown here is derived from an EMBL/GenBank/DDBJ whole genome shotgun (WGS) entry which is preliminary data.</text>
</comment>
<dbReference type="Proteomes" id="UP000887013">
    <property type="component" value="Unassembled WGS sequence"/>
</dbReference>
<feature type="domain" description="DUF5641" evidence="2">
    <location>
        <begin position="141"/>
        <end position="217"/>
    </location>
</feature>
<evidence type="ECO:0000313" key="4">
    <source>
        <dbReference type="EMBL" id="GFT03861.1"/>
    </source>
</evidence>
<name>A0A8X6NAL9_NEPPI</name>
<feature type="compositionally biased region" description="Polar residues" evidence="1">
    <location>
        <begin position="116"/>
        <end position="125"/>
    </location>
</feature>
<dbReference type="PANTHER" id="PTHR47331:SF1">
    <property type="entry name" value="GAG-LIKE PROTEIN"/>
    <property type="match status" value="1"/>
</dbReference>
<dbReference type="OrthoDB" id="6436734at2759"/>
<dbReference type="InterPro" id="IPR040676">
    <property type="entry name" value="DUF5641"/>
</dbReference>
<proteinExistence type="predicted"/>
<protein>
    <submittedName>
        <fullName evidence="4">DUF5641 domain-containing protein</fullName>
    </submittedName>
</protein>
<feature type="domain" description="DUF5641" evidence="2">
    <location>
        <begin position="2"/>
        <end position="78"/>
    </location>
</feature>
<evidence type="ECO:0000313" key="3">
    <source>
        <dbReference type="EMBL" id="GFS75999.1"/>
    </source>
</evidence>
<dbReference type="EMBL" id="BMAW01001868">
    <property type="protein sequence ID" value="GFS75999.1"/>
    <property type="molecule type" value="Genomic_DNA"/>
</dbReference>
<feature type="compositionally biased region" description="Polar residues" evidence="1">
    <location>
        <begin position="255"/>
        <end position="265"/>
    </location>
</feature>
<feature type="region of interest" description="Disordered" evidence="1">
    <location>
        <begin position="243"/>
        <end position="278"/>
    </location>
</feature>
<gene>
    <name evidence="4" type="primary">AVEN_59441_1</name>
    <name evidence="4" type="ORF">NPIL_511331</name>
    <name evidence="3" type="ORF">NPIL_641071</name>
</gene>
<keyword evidence="5" id="KW-1185">Reference proteome</keyword>
<reference evidence="4" key="1">
    <citation type="submission" date="2020-08" db="EMBL/GenBank/DDBJ databases">
        <title>Multicomponent nature underlies the extraordinary mechanical properties of spider dragline silk.</title>
        <authorList>
            <person name="Kono N."/>
            <person name="Nakamura H."/>
            <person name="Mori M."/>
            <person name="Yoshida Y."/>
            <person name="Ohtoshi R."/>
            <person name="Malay A.D."/>
            <person name="Moran D.A.P."/>
            <person name="Tomita M."/>
            <person name="Numata K."/>
            <person name="Arakawa K."/>
        </authorList>
    </citation>
    <scope>NUCLEOTIDE SEQUENCE</scope>
</reference>
<dbReference type="AlphaFoldDB" id="A0A8X6NAL9"/>
<feature type="region of interest" description="Disordered" evidence="1">
    <location>
        <begin position="105"/>
        <end position="125"/>
    </location>
</feature>
<organism evidence="4 5">
    <name type="scientific">Nephila pilipes</name>
    <name type="common">Giant wood spider</name>
    <name type="synonym">Nephila maculata</name>
    <dbReference type="NCBI Taxonomy" id="299642"/>
    <lineage>
        <taxon>Eukaryota</taxon>
        <taxon>Metazoa</taxon>
        <taxon>Ecdysozoa</taxon>
        <taxon>Arthropoda</taxon>
        <taxon>Chelicerata</taxon>
        <taxon>Arachnida</taxon>
        <taxon>Araneae</taxon>
        <taxon>Araneomorphae</taxon>
        <taxon>Entelegynae</taxon>
        <taxon>Araneoidea</taxon>
        <taxon>Nephilidae</taxon>
        <taxon>Nephila</taxon>
    </lineage>
</organism>
<dbReference type="Pfam" id="PF18701">
    <property type="entry name" value="DUF5641"/>
    <property type="match status" value="2"/>
</dbReference>